<accession>A0A9W7FR11</accession>
<protein>
    <submittedName>
        <fullName evidence="2">Uncharacterized protein</fullName>
    </submittedName>
</protein>
<keyword evidence="1" id="KW-0812">Transmembrane</keyword>
<feature type="transmembrane region" description="Helical" evidence="1">
    <location>
        <begin position="343"/>
        <end position="363"/>
    </location>
</feature>
<name>A0A9W7FR11_9STRA</name>
<sequence>MIPRQLASSNPECTKTTAKLSQPDLVKIPRGIDYLSKTIGDDGDAVGKCFKCYLAIRENDRNPLLEEALVHMSLLIVFVQNYKKTKRLLREFAYVLTFTKPGVDAYRVAIGAEAEVGSMFAPKSELIYTKGAELFTEAIPGTMIQMYAFLTGSNHSSTAIFSLIVSVVTAAFTSNGLSFDQDLDKEKRKHSPDFYGYVPEEKDAKAKTFLAMFIMASCQLGGKAFACALGAVEGPSIVAAYIGLDILFFIFYKLVRRDFWYWLPIYGGPGIAASAFVRYVVKVIADFTGLIHTRHPYEMGGIYWEFNLIATPVACFYFGYRYLLYVGSDDAPADLPLKLPVNTVYGLIGGLLGLQAFKFVCFLKTINSKYRGTSLSTERGCVNHHDEDEHKLEIFADNRHLWNAIKDDVVKFTNKKIPEWNEEQPEW</sequence>
<proteinExistence type="predicted"/>
<evidence type="ECO:0000313" key="2">
    <source>
        <dbReference type="EMBL" id="GMI16495.1"/>
    </source>
</evidence>
<dbReference type="AlphaFoldDB" id="A0A9W7FR11"/>
<dbReference type="EMBL" id="BRXW01000253">
    <property type="protein sequence ID" value="GMI16495.1"/>
    <property type="molecule type" value="Genomic_DNA"/>
</dbReference>
<feature type="transmembrane region" description="Helical" evidence="1">
    <location>
        <begin position="261"/>
        <end position="281"/>
    </location>
</feature>
<keyword evidence="1" id="KW-0472">Membrane</keyword>
<reference evidence="3" key="1">
    <citation type="journal article" date="2023" name="Commun. Biol.">
        <title>Genome analysis of Parmales, the sister group of diatoms, reveals the evolutionary specialization of diatoms from phago-mixotrophs to photoautotrophs.</title>
        <authorList>
            <person name="Ban H."/>
            <person name="Sato S."/>
            <person name="Yoshikawa S."/>
            <person name="Yamada K."/>
            <person name="Nakamura Y."/>
            <person name="Ichinomiya M."/>
            <person name="Sato N."/>
            <person name="Blanc-Mathieu R."/>
            <person name="Endo H."/>
            <person name="Kuwata A."/>
            <person name="Ogata H."/>
        </authorList>
    </citation>
    <scope>NUCLEOTIDE SEQUENCE [LARGE SCALE GENOMIC DNA]</scope>
    <source>
        <strain evidence="3">NIES 3700</strain>
    </source>
</reference>
<feature type="transmembrane region" description="Helical" evidence="1">
    <location>
        <begin position="159"/>
        <end position="179"/>
    </location>
</feature>
<evidence type="ECO:0000313" key="3">
    <source>
        <dbReference type="Proteomes" id="UP001165122"/>
    </source>
</evidence>
<comment type="caution">
    <text evidence="2">The sequence shown here is derived from an EMBL/GenBank/DDBJ whole genome shotgun (WGS) entry which is preliminary data.</text>
</comment>
<gene>
    <name evidence="2" type="ORF">TrLO_g12860</name>
</gene>
<feature type="transmembrane region" description="Helical" evidence="1">
    <location>
        <begin position="302"/>
        <end position="323"/>
    </location>
</feature>
<keyword evidence="3" id="KW-1185">Reference proteome</keyword>
<evidence type="ECO:0000256" key="1">
    <source>
        <dbReference type="SAM" id="Phobius"/>
    </source>
</evidence>
<organism evidence="2 3">
    <name type="scientific">Triparma laevis f. longispina</name>
    <dbReference type="NCBI Taxonomy" id="1714387"/>
    <lineage>
        <taxon>Eukaryota</taxon>
        <taxon>Sar</taxon>
        <taxon>Stramenopiles</taxon>
        <taxon>Ochrophyta</taxon>
        <taxon>Bolidophyceae</taxon>
        <taxon>Parmales</taxon>
        <taxon>Triparmaceae</taxon>
        <taxon>Triparma</taxon>
    </lineage>
</organism>
<keyword evidence="1" id="KW-1133">Transmembrane helix</keyword>
<dbReference type="Proteomes" id="UP001165122">
    <property type="component" value="Unassembled WGS sequence"/>
</dbReference>
<dbReference type="OrthoDB" id="197540at2759"/>